<protein>
    <submittedName>
        <fullName evidence="1">Uncharacterized protein</fullName>
    </submittedName>
</protein>
<dbReference type="Proteomes" id="UP001324427">
    <property type="component" value="Unassembled WGS sequence"/>
</dbReference>
<organism evidence="1 2">
    <name type="scientific">Oleoguttula mirabilis</name>
    <dbReference type="NCBI Taxonomy" id="1507867"/>
    <lineage>
        <taxon>Eukaryota</taxon>
        <taxon>Fungi</taxon>
        <taxon>Dikarya</taxon>
        <taxon>Ascomycota</taxon>
        <taxon>Pezizomycotina</taxon>
        <taxon>Dothideomycetes</taxon>
        <taxon>Dothideomycetidae</taxon>
        <taxon>Mycosphaerellales</taxon>
        <taxon>Teratosphaeriaceae</taxon>
        <taxon>Oleoguttula</taxon>
    </lineage>
</organism>
<evidence type="ECO:0000313" key="2">
    <source>
        <dbReference type="Proteomes" id="UP001324427"/>
    </source>
</evidence>
<gene>
    <name evidence="1" type="ORF">LTR36_004338</name>
</gene>
<accession>A0AAV9JH86</accession>
<dbReference type="EMBL" id="JAVFHQ010000025">
    <property type="protein sequence ID" value="KAK4544447.1"/>
    <property type="molecule type" value="Genomic_DNA"/>
</dbReference>
<proteinExistence type="predicted"/>
<comment type="caution">
    <text evidence="1">The sequence shown here is derived from an EMBL/GenBank/DDBJ whole genome shotgun (WGS) entry which is preliminary data.</text>
</comment>
<evidence type="ECO:0000313" key="1">
    <source>
        <dbReference type="EMBL" id="KAK4544447.1"/>
    </source>
</evidence>
<sequence length="71" mass="7617">MLVTRSPIRAISICCTQVGDRFGTVKVVAADGIGVTLGELLTTAGEFYAFCGHAPRFCRFVELKVLQPIGD</sequence>
<keyword evidence="2" id="KW-1185">Reference proteome</keyword>
<name>A0AAV9JH86_9PEZI</name>
<dbReference type="AlphaFoldDB" id="A0AAV9JH86"/>
<reference evidence="1 2" key="1">
    <citation type="submission" date="2021-11" db="EMBL/GenBank/DDBJ databases">
        <title>Black yeast isolated from Biological Soil Crust.</title>
        <authorList>
            <person name="Kurbessoian T."/>
        </authorList>
    </citation>
    <scope>NUCLEOTIDE SEQUENCE [LARGE SCALE GENOMIC DNA]</scope>
    <source>
        <strain evidence="1 2">CCFEE 5522</strain>
    </source>
</reference>